<gene>
    <name evidence="11" type="ORF">CHILSU_LOCUS4351</name>
</gene>
<evidence type="ECO:0000256" key="3">
    <source>
        <dbReference type="ARBA" id="ARBA00004173"/>
    </source>
</evidence>
<keyword evidence="7" id="KW-0333">Golgi apparatus</keyword>
<keyword evidence="6 10" id="KW-1133">Transmembrane helix</keyword>
<evidence type="ECO:0000313" key="12">
    <source>
        <dbReference type="Proteomes" id="UP001153292"/>
    </source>
</evidence>
<proteinExistence type="predicted"/>
<keyword evidence="12" id="KW-1185">Reference proteome</keyword>
<comment type="subcellular location">
    <subcellularLocation>
        <location evidence="4">Golgi apparatus</location>
    </subcellularLocation>
    <subcellularLocation>
        <location evidence="2">Membrane</location>
        <topology evidence="2">Single-pass membrane protein</topology>
    </subcellularLocation>
    <subcellularLocation>
        <location evidence="3">Mitochondrion</location>
    </subcellularLocation>
</comment>
<evidence type="ECO:0000256" key="2">
    <source>
        <dbReference type="ARBA" id="ARBA00004167"/>
    </source>
</evidence>
<evidence type="ECO:0000256" key="7">
    <source>
        <dbReference type="ARBA" id="ARBA00023034"/>
    </source>
</evidence>
<keyword evidence="9 10" id="KW-0472">Membrane</keyword>
<dbReference type="EMBL" id="OU963912">
    <property type="protein sequence ID" value="CAH0401134.1"/>
    <property type="molecule type" value="Genomic_DNA"/>
</dbReference>
<dbReference type="PANTHER" id="PTHR21425">
    <property type="entry name" value="NICE-3"/>
    <property type="match status" value="1"/>
</dbReference>
<feature type="transmembrane region" description="Helical" evidence="10">
    <location>
        <begin position="6"/>
        <end position="28"/>
    </location>
</feature>
<comment type="function">
    <text evidence="1">General regulator of phagocytosis. Required to uptake Gram negative bacterium by macrophages.</text>
</comment>
<evidence type="ECO:0000256" key="10">
    <source>
        <dbReference type="SAM" id="Phobius"/>
    </source>
</evidence>
<evidence type="ECO:0000256" key="4">
    <source>
        <dbReference type="ARBA" id="ARBA00004555"/>
    </source>
</evidence>
<sequence length="318" mass="35989">MQDFTSILNIIFIISGGVLTFVILFIFAKRQITRFALRSRRGPHVPIGADAKKCLKREIERRIEAVPRIMHEPRLLSAEPSHYILEPQQPYHYRFRAVDDVKTLEDEIAHQEPGLRRHPRESLRAFLLSSLAAPLDGHGQKLVHQFCDTYEYARHHPGEFGEDEYQAYSRLLLKLLDAARLLKSVGACVRGSPRSSPGRRPRLLDAARLRPGALAALPGANKLPTAHRHYTALENMPIESKLEDEVIRVGLRSPETKPPADETAKARKRLCDQRAAKGVLEIKSPADCARRLHYLTISFPVDFAETIDSKNLVIPELL</sequence>
<evidence type="ECO:0000313" key="11">
    <source>
        <dbReference type="EMBL" id="CAH0401134.1"/>
    </source>
</evidence>
<evidence type="ECO:0000256" key="1">
    <source>
        <dbReference type="ARBA" id="ARBA00002620"/>
    </source>
</evidence>
<dbReference type="InterPro" id="IPR010876">
    <property type="entry name" value="C1orf43"/>
</dbReference>
<keyword evidence="5 10" id="KW-0812">Transmembrane</keyword>
<reference evidence="11" key="1">
    <citation type="submission" date="2021-12" db="EMBL/GenBank/DDBJ databases">
        <authorList>
            <person name="King R."/>
        </authorList>
    </citation>
    <scope>NUCLEOTIDE SEQUENCE</scope>
</reference>
<organism evidence="11 12">
    <name type="scientific">Chilo suppressalis</name>
    <name type="common">Asiatic rice borer moth</name>
    <dbReference type="NCBI Taxonomy" id="168631"/>
    <lineage>
        <taxon>Eukaryota</taxon>
        <taxon>Metazoa</taxon>
        <taxon>Ecdysozoa</taxon>
        <taxon>Arthropoda</taxon>
        <taxon>Hexapoda</taxon>
        <taxon>Insecta</taxon>
        <taxon>Pterygota</taxon>
        <taxon>Neoptera</taxon>
        <taxon>Endopterygota</taxon>
        <taxon>Lepidoptera</taxon>
        <taxon>Glossata</taxon>
        <taxon>Ditrysia</taxon>
        <taxon>Pyraloidea</taxon>
        <taxon>Crambidae</taxon>
        <taxon>Crambinae</taxon>
        <taxon>Chilo</taxon>
    </lineage>
</organism>
<protein>
    <recommendedName>
        <fullName evidence="13">NICE-3 family protein</fullName>
    </recommendedName>
</protein>
<dbReference type="Proteomes" id="UP001153292">
    <property type="component" value="Chromosome 19"/>
</dbReference>
<dbReference type="Pfam" id="PF07406">
    <property type="entry name" value="NICE-3"/>
    <property type="match status" value="1"/>
</dbReference>
<evidence type="ECO:0000256" key="5">
    <source>
        <dbReference type="ARBA" id="ARBA00022692"/>
    </source>
</evidence>
<name>A0ABN8B2N0_CHISP</name>
<evidence type="ECO:0008006" key="13">
    <source>
        <dbReference type="Google" id="ProtNLM"/>
    </source>
</evidence>
<evidence type="ECO:0000256" key="6">
    <source>
        <dbReference type="ARBA" id="ARBA00022989"/>
    </source>
</evidence>
<evidence type="ECO:0000256" key="9">
    <source>
        <dbReference type="ARBA" id="ARBA00023136"/>
    </source>
</evidence>
<keyword evidence="8" id="KW-0496">Mitochondrion</keyword>
<accession>A0ABN8B2N0</accession>
<evidence type="ECO:0000256" key="8">
    <source>
        <dbReference type="ARBA" id="ARBA00023128"/>
    </source>
</evidence>
<dbReference type="PANTHER" id="PTHR21425:SF2">
    <property type="entry name" value="PROTEIN C1ORF43"/>
    <property type="match status" value="1"/>
</dbReference>